<sequence>MGAPRTTTPPIPSRTPRHEASASASVSRDEPRTTATLTTSRTPRHEASASVDGVGVSSRTRSGRGRGMGVGSVARGINHPLESLFACSQGSTTQGVDQNTNIAPKEIVTVRK</sequence>
<evidence type="ECO:0000313" key="2">
    <source>
        <dbReference type="EMBL" id="KAK6775790.1"/>
    </source>
</evidence>
<reference evidence="2 3" key="1">
    <citation type="submission" date="2024-02" db="EMBL/GenBank/DDBJ databases">
        <title>de novo genome assembly of Solanum bulbocastanum strain 11H21.</title>
        <authorList>
            <person name="Hosaka A.J."/>
        </authorList>
    </citation>
    <scope>NUCLEOTIDE SEQUENCE [LARGE SCALE GENOMIC DNA]</scope>
    <source>
        <tissue evidence="2">Young leaves</tissue>
    </source>
</reference>
<name>A0AAN8SUB2_SOLBU</name>
<evidence type="ECO:0000256" key="1">
    <source>
        <dbReference type="SAM" id="MobiDB-lite"/>
    </source>
</evidence>
<evidence type="ECO:0000313" key="3">
    <source>
        <dbReference type="Proteomes" id="UP001371456"/>
    </source>
</evidence>
<comment type="caution">
    <text evidence="2">The sequence shown here is derived from an EMBL/GenBank/DDBJ whole genome shotgun (WGS) entry which is preliminary data.</text>
</comment>
<feature type="region of interest" description="Disordered" evidence="1">
    <location>
        <begin position="1"/>
        <end position="74"/>
    </location>
</feature>
<keyword evidence="3" id="KW-1185">Reference proteome</keyword>
<feature type="compositionally biased region" description="Low complexity" evidence="1">
    <location>
        <begin position="48"/>
        <end position="60"/>
    </location>
</feature>
<dbReference type="AlphaFoldDB" id="A0AAN8SUB2"/>
<gene>
    <name evidence="2" type="ORF">RDI58_026791</name>
</gene>
<proteinExistence type="predicted"/>
<accession>A0AAN8SUB2</accession>
<organism evidence="2 3">
    <name type="scientific">Solanum bulbocastanum</name>
    <name type="common">Wild potato</name>
    <dbReference type="NCBI Taxonomy" id="147425"/>
    <lineage>
        <taxon>Eukaryota</taxon>
        <taxon>Viridiplantae</taxon>
        <taxon>Streptophyta</taxon>
        <taxon>Embryophyta</taxon>
        <taxon>Tracheophyta</taxon>
        <taxon>Spermatophyta</taxon>
        <taxon>Magnoliopsida</taxon>
        <taxon>eudicotyledons</taxon>
        <taxon>Gunneridae</taxon>
        <taxon>Pentapetalae</taxon>
        <taxon>asterids</taxon>
        <taxon>lamiids</taxon>
        <taxon>Solanales</taxon>
        <taxon>Solanaceae</taxon>
        <taxon>Solanoideae</taxon>
        <taxon>Solaneae</taxon>
        <taxon>Solanum</taxon>
    </lineage>
</organism>
<dbReference type="Proteomes" id="UP001371456">
    <property type="component" value="Unassembled WGS sequence"/>
</dbReference>
<protein>
    <submittedName>
        <fullName evidence="2">Uncharacterized protein</fullName>
    </submittedName>
</protein>
<dbReference type="EMBL" id="JBANQN010000011">
    <property type="protein sequence ID" value="KAK6775790.1"/>
    <property type="molecule type" value="Genomic_DNA"/>
</dbReference>